<evidence type="ECO:0000256" key="1">
    <source>
        <dbReference type="SAM" id="MobiDB-lite"/>
    </source>
</evidence>
<comment type="caution">
    <text evidence="3">The sequence shown here is derived from an EMBL/GenBank/DDBJ whole genome shotgun (WGS) entry which is preliminary data.</text>
</comment>
<feature type="domain" description="SCP" evidence="2">
    <location>
        <begin position="54"/>
        <end position="187"/>
    </location>
</feature>
<dbReference type="CDD" id="cd05382">
    <property type="entry name" value="CAP_GAPR1-like"/>
    <property type="match status" value="1"/>
</dbReference>
<proteinExistence type="predicted"/>
<keyword evidence="4" id="KW-1185">Reference proteome</keyword>
<name>A0AAJ0DBH1_9PEZI</name>
<organism evidence="3 4">
    <name type="scientific">Extremus antarcticus</name>
    <dbReference type="NCBI Taxonomy" id="702011"/>
    <lineage>
        <taxon>Eukaryota</taxon>
        <taxon>Fungi</taxon>
        <taxon>Dikarya</taxon>
        <taxon>Ascomycota</taxon>
        <taxon>Pezizomycotina</taxon>
        <taxon>Dothideomycetes</taxon>
        <taxon>Dothideomycetidae</taxon>
        <taxon>Mycosphaerellales</taxon>
        <taxon>Extremaceae</taxon>
        <taxon>Extremus</taxon>
    </lineage>
</organism>
<accession>A0AAJ0DBH1</accession>
<gene>
    <name evidence="3" type="primary">GLIPR2</name>
    <name evidence="3" type="ORF">LTR09_008066</name>
</gene>
<reference evidence="3" key="1">
    <citation type="submission" date="2023-04" db="EMBL/GenBank/DDBJ databases">
        <title>Black Yeasts Isolated from many extreme environments.</title>
        <authorList>
            <person name="Coleine C."/>
            <person name="Stajich J.E."/>
            <person name="Selbmann L."/>
        </authorList>
    </citation>
    <scope>NUCLEOTIDE SEQUENCE</scope>
    <source>
        <strain evidence="3">CCFEE 5312</strain>
    </source>
</reference>
<feature type="region of interest" description="Disordered" evidence="1">
    <location>
        <begin position="1"/>
        <end position="58"/>
    </location>
</feature>
<dbReference type="InterPro" id="IPR034113">
    <property type="entry name" value="SCP_GAPR1-like"/>
</dbReference>
<sequence>MASVVTRVKNSVSRSAAASMSPSGRKERKSPPSHGRVIPPEPVQQQPDGELTSAEADPAVTAHNLARANKMVPKLQWDDRLAHDAQTCAKTLASTGKLEHSSNEVQGENLYVTSSADAKFEEAISEWMNEETSYKGEKIGEGRLEEYENFSQCLWHSTTHVGMGKAKAQDGRTYIVARYSPRGNIAGEKPF</sequence>
<evidence type="ECO:0000313" key="3">
    <source>
        <dbReference type="EMBL" id="KAK3050700.1"/>
    </source>
</evidence>
<dbReference type="EMBL" id="JAWDJX010000030">
    <property type="protein sequence ID" value="KAK3050700.1"/>
    <property type="molecule type" value="Genomic_DNA"/>
</dbReference>
<dbReference type="Proteomes" id="UP001271007">
    <property type="component" value="Unassembled WGS sequence"/>
</dbReference>
<evidence type="ECO:0000313" key="4">
    <source>
        <dbReference type="Proteomes" id="UP001271007"/>
    </source>
</evidence>
<dbReference type="InterPro" id="IPR014044">
    <property type="entry name" value="CAP_dom"/>
</dbReference>
<protein>
    <submittedName>
        <fullName evidence="3">Golgi-associated plant pathoproteinsis-related protein 1</fullName>
    </submittedName>
</protein>
<dbReference type="InterPro" id="IPR035940">
    <property type="entry name" value="CAP_sf"/>
</dbReference>
<dbReference type="PRINTS" id="PR00837">
    <property type="entry name" value="V5TPXLIKE"/>
</dbReference>
<dbReference type="Gene3D" id="3.40.33.10">
    <property type="entry name" value="CAP"/>
    <property type="match status" value="1"/>
</dbReference>
<evidence type="ECO:0000259" key="2">
    <source>
        <dbReference type="SMART" id="SM00198"/>
    </source>
</evidence>
<dbReference type="SMART" id="SM00198">
    <property type="entry name" value="SCP"/>
    <property type="match status" value="1"/>
</dbReference>
<feature type="compositionally biased region" description="Polar residues" evidence="1">
    <location>
        <begin position="8"/>
        <end position="22"/>
    </location>
</feature>
<dbReference type="PANTHER" id="PTHR10334">
    <property type="entry name" value="CYSTEINE-RICH SECRETORY PROTEIN-RELATED"/>
    <property type="match status" value="1"/>
</dbReference>
<dbReference type="InterPro" id="IPR001283">
    <property type="entry name" value="CRISP-related"/>
</dbReference>
<dbReference type="SUPFAM" id="SSF55797">
    <property type="entry name" value="PR-1-like"/>
    <property type="match status" value="1"/>
</dbReference>
<dbReference type="Pfam" id="PF00188">
    <property type="entry name" value="CAP"/>
    <property type="match status" value="1"/>
</dbReference>
<dbReference type="AlphaFoldDB" id="A0AAJ0DBH1"/>